<dbReference type="InterPro" id="IPR016032">
    <property type="entry name" value="Sig_transdc_resp-reg_C-effctor"/>
</dbReference>
<dbReference type="InterPro" id="IPR000792">
    <property type="entry name" value="Tscrpt_reg_LuxR_C"/>
</dbReference>
<comment type="subcellular location">
    <subcellularLocation>
        <location evidence="1">Cytoplasm</location>
    </subcellularLocation>
</comment>
<keyword evidence="7" id="KW-1133">Transmembrane helix</keyword>
<dbReference type="Pfam" id="PF00196">
    <property type="entry name" value="GerE"/>
    <property type="match status" value="1"/>
</dbReference>
<keyword evidence="8" id="KW-0732">Signal</keyword>
<keyword evidence="2" id="KW-0963">Cytoplasm</keyword>
<dbReference type="SUPFAM" id="SSF46894">
    <property type="entry name" value="C-terminal effector domain of the bipartite response regulators"/>
    <property type="match status" value="1"/>
</dbReference>
<keyword evidence="7" id="KW-0472">Membrane</keyword>
<dbReference type="GO" id="GO:0005737">
    <property type="term" value="C:cytoplasm"/>
    <property type="evidence" value="ECO:0007669"/>
    <property type="project" value="UniProtKB-SubCell"/>
</dbReference>
<evidence type="ECO:0000256" key="8">
    <source>
        <dbReference type="SAM" id="SignalP"/>
    </source>
</evidence>
<name>A0A8J6PDV3_9FLAO</name>
<comment type="similarity">
    <text evidence="5">Belongs to the Rap family.</text>
</comment>
<keyword evidence="4" id="KW-0802">TPR repeat</keyword>
<keyword evidence="11" id="KW-1185">Reference proteome</keyword>
<feature type="domain" description="HTH luxR-type" evidence="9">
    <location>
        <begin position="569"/>
        <end position="612"/>
    </location>
</feature>
<dbReference type="InterPro" id="IPR051476">
    <property type="entry name" value="Bac_ResReg_Asp_Phosphatase"/>
</dbReference>
<evidence type="ECO:0000256" key="5">
    <source>
        <dbReference type="ARBA" id="ARBA00038253"/>
    </source>
</evidence>
<feature type="chain" id="PRO_5035308029" description="HTH luxR-type domain-containing protein" evidence="8">
    <location>
        <begin position="22"/>
        <end position="619"/>
    </location>
</feature>
<evidence type="ECO:0000256" key="3">
    <source>
        <dbReference type="ARBA" id="ARBA00022737"/>
    </source>
</evidence>
<dbReference type="Gene3D" id="1.10.10.10">
    <property type="entry name" value="Winged helix-like DNA-binding domain superfamily/Winged helix DNA-binding domain"/>
    <property type="match status" value="1"/>
</dbReference>
<keyword evidence="3" id="KW-0677">Repeat</keyword>
<evidence type="ECO:0000256" key="6">
    <source>
        <dbReference type="SAM" id="Coils"/>
    </source>
</evidence>
<evidence type="ECO:0000313" key="11">
    <source>
        <dbReference type="Proteomes" id="UP000652681"/>
    </source>
</evidence>
<feature type="coiled-coil region" evidence="6">
    <location>
        <begin position="380"/>
        <end position="416"/>
    </location>
</feature>
<dbReference type="RefSeq" id="WP_216714627.1">
    <property type="nucleotide sequence ID" value="NZ_JACVEL010000011.1"/>
</dbReference>
<sequence>MKITHTITFALSFILSTSLSAHNPYIDSLLNRLETKNISSEEKFRLYATLIEKYRSDQEFSTALAYSSDLLQLARQNNDFFQQAKAYSFMGLIHNNLKDFDTANKYVDSTVASASKTSNPLAGLYAKYIKAYQYFYFDEREKAMPYLVKILSVLDRSQKDYYLEYKSNYLIYSIYSDWDDVENSLKYANKCVEIAKKSGNKNSLCYAYTALAVAYTNKVDFQQQQQYVQLAYDCSEKACKLYYDFPGQVSHYAYAIARNNYAGYLLEYASDLTPELREKIEYNLNESLKAAKFIKEGGQQLQAGNYGVLSQLASLDNDPKKTEEYLLKAKEVLLTQKPVYYPLMINVTNELAMMYEKQGNFKKALEYQRAASDYSAELFNQHQAETVSKLEAQYQSEKKERELQILSERAENQKLQQSIYIGLGIAASIVAFFIFRLYHYKLKYSLEREKQLKAEKTEAELQVKFEQEEQARLMAEQELLTMRQQRLQDEVMANQLHIQRKNQVLKNLESKLTDENNINIQRVIKEELHADGDFEDARFRIQEIHPNFFNRLNEHAVQKLTSLDLKYCAYLYLGMDTKQIAKQLNVEPKSVRMTKYRLKKKFGLNEENDLTSFLSRINS</sequence>
<gene>
    <name evidence="10" type="ORF">H9Y05_13860</name>
</gene>
<reference evidence="10" key="1">
    <citation type="submission" date="2020-09" db="EMBL/GenBank/DDBJ databases">
        <title>Taishania pollutisoli gen. nov., sp. nov., Isolated from Tetrabromobisphenol A-Contaminated Soil.</title>
        <authorList>
            <person name="Chen Q."/>
        </authorList>
    </citation>
    <scope>NUCLEOTIDE SEQUENCE</scope>
    <source>
        <strain evidence="10">CZZ-1</strain>
    </source>
</reference>
<organism evidence="10 11">
    <name type="scientific">Taishania pollutisoli</name>
    <dbReference type="NCBI Taxonomy" id="2766479"/>
    <lineage>
        <taxon>Bacteria</taxon>
        <taxon>Pseudomonadati</taxon>
        <taxon>Bacteroidota</taxon>
        <taxon>Flavobacteriia</taxon>
        <taxon>Flavobacteriales</taxon>
        <taxon>Crocinitomicaceae</taxon>
        <taxon>Taishania</taxon>
    </lineage>
</organism>
<accession>A0A8J6PDV3</accession>
<evidence type="ECO:0000256" key="2">
    <source>
        <dbReference type="ARBA" id="ARBA00022490"/>
    </source>
</evidence>
<dbReference type="Proteomes" id="UP000652681">
    <property type="component" value="Unassembled WGS sequence"/>
</dbReference>
<keyword evidence="6" id="KW-0175">Coiled coil</keyword>
<evidence type="ECO:0000259" key="9">
    <source>
        <dbReference type="Pfam" id="PF00196"/>
    </source>
</evidence>
<evidence type="ECO:0000256" key="7">
    <source>
        <dbReference type="SAM" id="Phobius"/>
    </source>
</evidence>
<feature type="transmembrane region" description="Helical" evidence="7">
    <location>
        <begin position="419"/>
        <end position="438"/>
    </location>
</feature>
<dbReference type="InterPro" id="IPR036388">
    <property type="entry name" value="WH-like_DNA-bd_sf"/>
</dbReference>
<protein>
    <recommendedName>
        <fullName evidence="9">HTH luxR-type domain-containing protein</fullName>
    </recommendedName>
</protein>
<proteinExistence type="inferred from homology"/>
<dbReference type="EMBL" id="JACVEL010000011">
    <property type="protein sequence ID" value="MBC9813557.1"/>
    <property type="molecule type" value="Genomic_DNA"/>
</dbReference>
<dbReference type="Gene3D" id="1.25.40.10">
    <property type="entry name" value="Tetratricopeptide repeat domain"/>
    <property type="match status" value="3"/>
</dbReference>
<dbReference type="PANTHER" id="PTHR46630:SF1">
    <property type="entry name" value="TETRATRICOPEPTIDE REPEAT PROTEIN 29"/>
    <property type="match status" value="1"/>
</dbReference>
<feature type="signal peptide" evidence="8">
    <location>
        <begin position="1"/>
        <end position="21"/>
    </location>
</feature>
<comment type="caution">
    <text evidence="10">The sequence shown here is derived from an EMBL/GenBank/DDBJ whole genome shotgun (WGS) entry which is preliminary data.</text>
</comment>
<dbReference type="AlphaFoldDB" id="A0A8J6PDV3"/>
<keyword evidence="7" id="KW-0812">Transmembrane</keyword>
<feature type="coiled-coil region" evidence="6">
    <location>
        <begin position="449"/>
        <end position="518"/>
    </location>
</feature>
<evidence type="ECO:0000256" key="1">
    <source>
        <dbReference type="ARBA" id="ARBA00004496"/>
    </source>
</evidence>
<dbReference type="GO" id="GO:0003677">
    <property type="term" value="F:DNA binding"/>
    <property type="evidence" value="ECO:0007669"/>
    <property type="project" value="InterPro"/>
</dbReference>
<dbReference type="InterPro" id="IPR011990">
    <property type="entry name" value="TPR-like_helical_dom_sf"/>
</dbReference>
<dbReference type="PANTHER" id="PTHR46630">
    <property type="entry name" value="TETRATRICOPEPTIDE REPEAT PROTEIN 29"/>
    <property type="match status" value="1"/>
</dbReference>
<evidence type="ECO:0000256" key="4">
    <source>
        <dbReference type="ARBA" id="ARBA00022803"/>
    </source>
</evidence>
<evidence type="ECO:0000313" key="10">
    <source>
        <dbReference type="EMBL" id="MBC9813557.1"/>
    </source>
</evidence>
<dbReference type="GO" id="GO:0006355">
    <property type="term" value="P:regulation of DNA-templated transcription"/>
    <property type="evidence" value="ECO:0007669"/>
    <property type="project" value="InterPro"/>
</dbReference>